<dbReference type="AlphaFoldDB" id="A0A1H8ENU9"/>
<sequence>MPEKLTEAAVKALKYEGAPSIVRDAKVTGLMVAVNKTGKSYKIQRDLWQGQRGRKKLVKTVRHTLGGTEEMTLDDARSKATAMLDLIKRGIDPNAPPADPSADAGAWTVQRMYEEYGADMRTRDCVERSIIDMMDRLDRYLPKWCDLPVTDIKRSAAREEHRRITVNHGATTANKAMRDFRAAYNFALKVVDDPDALPGNPVEAVTFNKERASNKVLMPDDLAGWWKKICAITNPLRRDMHELGLLSGLRPGTLVGLRREWINLDAKAISIPRMKSGRSFDLPLSDRMLGVVRRAMAVGDVLFPGAPWLFPSRSTKTFEVIATQVWREKALPSETGHILRHTYRTVAQRAGIDKVNARLLLDHTVPGIDGVYIHERALFDTLLADQERMTAALAALIEPQIVVAGAT</sequence>
<name>A0A1H8ENU9_9RHOB</name>
<dbReference type="InterPro" id="IPR050808">
    <property type="entry name" value="Phage_Integrase"/>
</dbReference>
<dbReference type="InterPro" id="IPR013762">
    <property type="entry name" value="Integrase-like_cat_sf"/>
</dbReference>
<keyword evidence="4" id="KW-0233">DNA recombination</keyword>
<dbReference type="OrthoDB" id="7222937at2"/>
<dbReference type="RefSeq" id="WP_089902533.1">
    <property type="nucleotide sequence ID" value="NZ_FOCI01000011.1"/>
</dbReference>
<reference evidence="6 7" key="1">
    <citation type="submission" date="2016-10" db="EMBL/GenBank/DDBJ databases">
        <authorList>
            <person name="de Groot N.N."/>
        </authorList>
    </citation>
    <scope>NUCLEOTIDE SEQUENCE [LARGE SCALE GENOMIC DNA]</scope>
    <source>
        <strain evidence="6 7">DSM 16213</strain>
    </source>
</reference>
<dbReference type="Gene3D" id="1.10.443.10">
    <property type="entry name" value="Intergrase catalytic core"/>
    <property type="match status" value="1"/>
</dbReference>
<evidence type="ECO:0000259" key="5">
    <source>
        <dbReference type="PROSITE" id="PS51898"/>
    </source>
</evidence>
<dbReference type="InterPro" id="IPR002104">
    <property type="entry name" value="Integrase_catalytic"/>
</dbReference>
<proteinExistence type="inferred from homology"/>
<dbReference type="InterPro" id="IPR010998">
    <property type="entry name" value="Integrase_recombinase_N"/>
</dbReference>
<dbReference type="EMBL" id="FOCI01000011">
    <property type="protein sequence ID" value="SEN21153.1"/>
    <property type="molecule type" value="Genomic_DNA"/>
</dbReference>
<evidence type="ECO:0000256" key="2">
    <source>
        <dbReference type="ARBA" id="ARBA00022908"/>
    </source>
</evidence>
<dbReference type="Pfam" id="PF00589">
    <property type="entry name" value="Phage_integrase"/>
    <property type="match status" value="1"/>
</dbReference>
<dbReference type="Pfam" id="PF13356">
    <property type="entry name" value="Arm-DNA-bind_3"/>
    <property type="match status" value="1"/>
</dbReference>
<evidence type="ECO:0000256" key="1">
    <source>
        <dbReference type="ARBA" id="ARBA00008857"/>
    </source>
</evidence>
<dbReference type="InterPro" id="IPR038488">
    <property type="entry name" value="Integrase_DNA-bd_sf"/>
</dbReference>
<dbReference type="PANTHER" id="PTHR30629">
    <property type="entry name" value="PROPHAGE INTEGRASE"/>
    <property type="match status" value="1"/>
</dbReference>
<feature type="domain" description="Tyr recombinase" evidence="5">
    <location>
        <begin position="212"/>
        <end position="385"/>
    </location>
</feature>
<evidence type="ECO:0000313" key="6">
    <source>
        <dbReference type="EMBL" id="SEN21153.1"/>
    </source>
</evidence>
<keyword evidence="7" id="KW-1185">Reference proteome</keyword>
<dbReference type="Gene3D" id="1.10.150.130">
    <property type="match status" value="1"/>
</dbReference>
<dbReference type="GO" id="GO:0015074">
    <property type="term" value="P:DNA integration"/>
    <property type="evidence" value="ECO:0007669"/>
    <property type="project" value="UniProtKB-KW"/>
</dbReference>
<dbReference type="GO" id="GO:0003677">
    <property type="term" value="F:DNA binding"/>
    <property type="evidence" value="ECO:0007669"/>
    <property type="project" value="UniProtKB-KW"/>
</dbReference>
<comment type="similarity">
    <text evidence="1">Belongs to the 'phage' integrase family.</text>
</comment>
<dbReference type="SUPFAM" id="SSF56349">
    <property type="entry name" value="DNA breaking-rejoining enzymes"/>
    <property type="match status" value="1"/>
</dbReference>
<protein>
    <submittedName>
        <fullName evidence="6">Site-specific recombinase XerD</fullName>
    </submittedName>
</protein>
<dbReference type="Proteomes" id="UP000199585">
    <property type="component" value="Unassembled WGS sequence"/>
</dbReference>
<keyword evidence="3" id="KW-0238">DNA-binding</keyword>
<gene>
    <name evidence="6" type="ORF">SAMN04488003_11146</name>
</gene>
<evidence type="ECO:0000256" key="3">
    <source>
        <dbReference type="ARBA" id="ARBA00023125"/>
    </source>
</evidence>
<keyword evidence="2" id="KW-0229">DNA integration</keyword>
<dbReference type="Gene3D" id="3.30.160.390">
    <property type="entry name" value="Integrase, DNA-binding domain"/>
    <property type="match status" value="1"/>
</dbReference>
<dbReference type="PANTHER" id="PTHR30629:SF2">
    <property type="entry name" value="PROPHAGE INTEGRASE INTS-RELATED"/>
    <property type="match status" value="1"/>
</dbReference>
<organism evidence="6 7">
    <name type="scientific">Loktanella fryxellensis</name>
    <dbReference type="NCBI Taxonomy" id="245187"/>
    <lineage>
        <taxon>Bacteria</taxon>
        <taxon>Pseudomonadati</taxon>
        <taxon>Pseudomonadota</taxon>
        <taxon>Alphaproteobacteria</taxon>
        <taxon>Rhodobacterales</taxon>
        <taxon>Roseobacteraceae</taxon>
        <taxon>Loktanella</taxon>
    </lineage>
</organism>
<evidence type="ECO:0000256" key="4">
    <source>
        <dbReference type="ARBA" id="ARBA00023172"/>
    </source>
</evidence>
<dbReference type="GO" id="GO:0006310">
    <property type="term" value="P:DNA recombination"/>
    <property type="evidence" value="ECO:0007669"/>
    <property type="project" value="UniProtKB-KW"/>
</dbReference>
<accession>A0A1H8ENU9</accession>
<dbReference type="InterPro" id="IPR011010">
    <property type="entry name" value="DNA_brk_join_enz"/>
</dbReference>
<dbReference type="PROSITE" id="PS51898">
    <property type="entry name" value="TYR_RECOMBINASE"/>
    <property type="match status" value="1"/>
</dbReference>
<dbReference type="STRING" id="245187.SAMN04488003_11146"/>
<dbReference type="InterPro" id="IPR025166">
    <property type="entry name" value="Integrase_DNA_bind_dom"/>
</dbReference>
<evidence type="ECO:0000313" key="7">
    <source>
        <dbReference type="Proteomes" id="UP000199585"/>
    </source>
</evidence>